<gene>
    <name evidence="2" type="ordered locus">Tter_2625</name>
</gene>
<dbReference type="STRING" id="525904.Tter_2625"/>
<proteinExistence type="predicted"/>
<keyword evidence="1" id="KW-0472">Membrane</keyword>
<dbReference type="Proteomes" id="UP000000323">
    <property type="component" value="Chromosome 2"/>
</dbReference>
<dbReference type="AlphaFoldDB" id="D1CIE2"/>
<name>D1CIE2_THET1</name>
<keyword evidence="1" id="KW-0812">Transmembrane</keyword>
<keyword evidence="3" id="KW-1185">Reference proteome</keyword>
<dbReference type="HOGENOM" id="CLU_124494_0_0_0"/>
<evidence type="ECO:0000256" key="1">
    <source>
        <dbReference type="SAM" id="Phobius"/>
    </source>
</evidence>
<dbReference type="KEGG" id="ttr:Tter_2625"/>
<feature type="transmembrane region" description="Helical" evidence="1">
    <location>
        <begin position="60"/>
        <end position="81"/>
    </location>
</feature>
<accession>D1CIE2</accession>
<dbReference type="RefSeq" id="WP_012876544.1">
    <property type="nucleotide sequence ID" value="NC_013526.1"/>
</dbReference>
<evidence type="ECO:0000313" key="3">
    <source>
        <dbReference type="Proteomes" id="UP000000323"/>
    </source>
</evidence>
<keyword evidence="1" id="KW-1133">Transmembrane helix</keyword>
<evidence type="ECO:0008006" key="4">
    <source>
        <dbReference type="Google" id="ProtNLM"/>
    </source>
</evidence>
<dbReference type="EMBL" id="CP001826">
    <property type="protein sequence ID" value="ACZ43513.1"/>
    <property type="molecule type" value="Genomic_DNA"/>
</dbReference>
<protein>
    <recommendedName>
        <fullName evidence="4">Alkaline shock response membrane anchor protein AmaP</fullName>
    </recommendedName>
</protein>
<reference evidence="3" key="1">
    <citation type="journal article" date="2010" name="Stand. Genomic Sci.">
        <title>Complete genome sequence of 'Thermobaculum terrenum' type strain (YNP1).</title>
        <authorList>
            <person name="Kiss H."/>
            <person name="Cleland D."/>
            <person name="Lapidus A."/>
            <person name="Lucas S."/>
            <person name="Glavina Del Rio T."/>
            <person name="Nolan M."/>
            <person name="Tice H."/>
            <person name="Han C."/>
            <person name="Goodwin L."/>
            <person name="Pitluck S."/>
            <person name="Liolios K."/>
            <person name="Ivanova N."/>
            <person name="Mavromatis K."/>
            <person name="Ovchinnikova G."/>
            <person name="Pati A."/>
            <person name="Chen A."/>
            <person name="Palaniappan K."/>
            <person name="Land M."/>
            <person name="Hauser L."/>
            <person name="Chang Y."/>
            <person name="Jeffries C."/>
            <person name="Lu M."/>
            <person name="Brettin T."/>
            <person name="Detter J."/>
            <person name="Goker M."/>
            <person name="Tindall B."/>
            <person name="Beck B."/>
            <person name="McDermott T."/>
            <person name="Woyke T."/>
            <person name="Bristow J."/>
            <person name="Eisen J."/>
            <person name="Markowitz V."/>
            <person name="Hugenholtz P."/>
            <person name="Kyrpides N."/>
            <person name="Klenk H."/>
            <person name="Cheng J."/>
        </authorList>
    </citation>
    <scope>NUCLEOTIDE SEQUENCE [LARGE SCALE GENOMIC DNA]</scope>
    <source>
        <strain evidence="3">ATCC BAA-798 / YNP1</strain>
    </source>
</reference>
<sequence>MNAFNRVVILLLALLVGAASLLLLLVNFGVISPSDLNYYTGYRSAVDAFSRLSPQGVSPASRAIIAIVALVVAVIGLALLLRELSVVRNPREVVVDDTPGRELRISSGAVAKLAGQAARAAGASSPRVSLRWHRGAFEVRCDVACPMGIKLADYGEGIKTRVTQELQLQRVPVRRVLVVLSEVSKKR</sequence>
<organism evidence="2 3">
    <name type="scientific">Thermobaculum terrenum (strain ATCC BAA-798 / CCMEE 7001 / YNP1)</name>
    <dbReference type="NCBI Taxonomy" id="525904"/>
    <lineage>
        <taxon>Bacteria</taxon>
        <taxon>Bacillati</taxon>
        <taxon>Chloroflexota</taxon>
        <taxon>Chloroflexia</taxon>
        <taxon>Candidatus Thermobaculales</taxon>
        <taxon>Candidatus Thermobaculaceae</taxon>
        <taxon>Thermobaculum</taxon>
    </lineage>
</organism>
<dbReference type="eggNOG" id="ENOG50344US">
    <property type="taxonomic scope" value="Bacteria"/>
</dbReference>
<evidence type="ECO:0000313" key="2">
    <source>
        <dbReference type="EMBL" id="ACZ43513.1"/>
    </source>
</evidence>